<evidence type="ECO:0000313" key="4">
    <source>
        <dbReference type="Proteomes" id="UP001219518"/>
    </source>
</evidence>
<dbReference type="InterPro" id="IPR052408">
    <property type="entry name" value="Exonuclease_MUT-7-like"/>
</dbReference>
<sequence length="682" mass="78115">MRILKKRFIHLYHVYVSLLPPFNLSSCAEMSDSIRNNGYQKYHGPPQGRPLKRMTSSVYFTNIPEDFVPSLKKKYSMLKKSEHVKLQLLSFLETCDNPYASALQIIAECEDLLHNRTNTLASFVIEEFCAWAKIHENDISHKLTPELKYDAFCLITLQKNHALTKLIIDVLKMPSDKMLFVDNIKDFVLAKKYKEACQCSVALGLVREFPINYFVMPLILQDKLSIAEEALAQEPEMQEELVRQLDQLLADRSLVRQNVFHLVQQLEVPEVKLDRFMHHKPLGKLISKLVKTYNLSNELTPNLNQKRGAGTLNFLFHKRFIDKTLSLDSWKEMIYDAVKDNQSLQLELVLNLGFYNERAEAFYWANEFSVPRHEWPHSVRDYVKENPNARPEFPRHEEVAVQDCDKNSSDTFHTLSLPDSDIQMVDSEKLLRDCMAYINNHDCKVVGIDSEWKPAFGGKQNELALIQIATWDRIFILDVIGMSQVSEEAWLEASLLFFENPEVVKLGFSLGGDMVMIKNAITPLANMKLNGSGYLDLAQVWRRLQNKGMTFPFSGQDGTAGGESLSRLVFLCFGQALDKSDQFSNWELRPLRPGQIRYAALDAFCLLELHRDMQKYAEAQGLPFLEIVDELILGFRSPKKSVGPSGQRRGRGRGRGRGRHHRGGSTNPGQGPSHGQVRGYYY</sequence>
<keyword evidence="3" id="KW-0378">Hydrolase</keyword>
<keyword evidence="3" id="KW-0269">Exonuclease</keyword>
<dbReference type="InterPro" id="IPR012337">
    <property type="entry name" value="RNaseH-like_sf"/>
</dbReference>
<dbReference type="GO" id="GO:0003676">
    <property type="term" value="F:nucleic acid binding"/>
    <property type="evidence" value="ECO:0007669"/>
    <property type="project" value="InterPro"/>
</dbReference>
<evidence type="ECO:0000259" key="2">
    <source>
        <dbReference type="Pfam" id="PF01612"/>
    </source>
</evidence>
<dbReference type="SUPFAM" id="SSF53098">
    <property type="entry name" value="Ribonuclease H-like"/>
    <property type="match status" value="1"/>
</dbReference>
<dbReference type="GO" id="GO:0008408">
    <property type="term" value="F:3'-5' exonuclease activity"/>
    <property type="evidence" value="ECO:0007669"/>
    <property type="project" value="InterPro"/>
</dbReference>
<reference evidence="3" key="1">
    <citation type="submission" date="2021-07" db="EMBL/GenBank/DDBJ databases">
        <authorList>
            <person name="Catto M.A."/>
            <person name="Jacobson A."/>
            <person name="Kennedy G."/>
            <person name="Labadie P."/>
            <person name="Hunt B.G."/>
            <person name="Srinivasan R."/>
        </authorList>
    </citation>
    <scope>NUCLEOTIDE SEQUENCE</scope>
    <source>
        <strain evidence="3">PL_HMW_Pooled</strain>
        <tissue evidence="3">Head</tissue>
    </source>
</reference>
<proteinExistence type="predicted"/>
<evidence type="ECO:0000256" key="1">
    <source>
        <dbReference type="SAM" id="MobiDB-lite"/>
    </source>
</evidence>
<keyword evidence="3" id="KW-0540">Nuclease</keyword>
<dbReference type="EMBL" id="JAHWGI010001284">
    <property type="protein sequence ID" value="KAK3927247.1"/>
    <property type="molecule type" value="Genomic_DNA"/>
</dbReference>
<feature type="compositionally biased region" description="Basic residues" evidence="1">
    <location>
        <begin position="648"/>
        <end position="663"/>
    </location>
</feature>
<feature type="region of interest" description="Disordered" evidence="1">
    <location>
        <begin position="638"/>
        <end position="682"/>
    </location>
</feature>
<reference evidence="3" key="2">
    <citation type="journal article" date="2023" name="BMC Genomics">
        <title>Pest status, molecular evolution, and epigenetic factors derived from the genome assembly of Frankliniella fusca, a thysanopteran phytovirus vector.</title>
        <authorList>
            <person name="Catto M.A."/>
            <person name="Labadie P.E."/>
            <person name="Jacobson A.L."/>
            <person name="Kennedy G.G."/>
            <person name="Srinivasan R."/>
            <person name="Hunt B.G."/>
        </authorList>
    </citation>
    <scope>NUCLEOTIDE SEQUENCE</scope>
    <source>
        <strain evidence="3">PL_HMW_Pooled</strain>
    </source>
</reference>
<gene>
    <name evidence="3" type="ORF">KUF71_002794</name>
</gene>
<name>A0AAE1LR19_9NEOP</name>
<dbReference type="InterPro" id="IPR002562">
    <property type="entry name" value="3'-5'_exonuclease_dom"/>
</dbReference>
<comment type="caution">
    <text evidence="3">The sequence shown here is derived from an EMBL/GenBank/DDBJ whole genome shotgun (WGS) entry which is preliminary data.</text>
</comment>
<dbReference type="InterPro" id="IPR036397">
    <property type="entry name" value="RNaseH_sf"/>
</dbReference>
<dbReference type="Gene3D" id="3.30.420.10">
    <property type="entry name" value="Ribonuclease H-like superfamily/Ribonuclease H"/>
    <property type="match status" value="1"/>
</dbReference>
<protein>
    <submittedName>
        <fullName evidence="3">Exonuclease mut-7-like protein</fullName>
    </submittedName>
</protein>
<dbReference type="AlphaFoldDB" id="A0AAE1LR19"/>
<feature type="domain" description="3'-5' exonuclease" evidence="2">
    <location>
        <begin position="423"/>
        <end position="615"/>
    </location>
</feature>
<accession>A0AAE1LR19</accession>
<dbReference type="PANTHER" id="PTHR47765:SF2">
    <property type="entry name" value="EXONUCLEASE MUT-7 HOMOLOG"/>
    <property type="match status" value="1"/>
</dbReference>
<dbReference type="Pfam" id="PF01612">
    <property type="entry name" value="DNA_pol_A_exo1"/>
    <property type="match status" value="1"/>
</dbReference>
<dbReference type="Proteomes" id="UP001219518">
    <property type="component" value="Unassembled WGS sequence"/>
</dbReference>
<dbReference type="PANTHER" id="PTHR47765">
    <property type="entry name" value="3'-5' EXONUCLEASE DOMAIN-CONTAINING PROTEIN"/>
    <property type="match status" value="1"/>
</dbReference>
<evidence type="ECO:0000313" key="3">
    <source>
        <dbReference type="EMBL" id="KAK3927247.1"/>
    </source>
</evidence>
<keyword evidence="4" id="KW-1185">Reference proteome</keyword>
<organism evidence="3 4">
    <name type="scientific">Frankliniella fusca</name>
    <dbReference type="NCBI Taxonomy" id="407009"/>
    <lineage>
        <taxon>Eukaryota</taxon>
        <taxon>Metazoa</taxon>
        <taxon>Ecdysozoa</taxon>
        <taxon>Arthropoda</taxon>
        <taxon>Hexapoda</taxon>
        <taxon>Insecta</taxon>
        <taxon>Pterygota</taxon>
        <taxon>Neoptera</taxon>
        <taxon>Paraneoptera</taxon>
        <taxon>Thysanoptera</taxon>
        <taxon>Terebrantia</taxon>
        <taxon>Thripoidea</taxon>
        <taxon>Thripidae</taxon>
        <taxon>Frankliniella</taxon>
    </lineage>
</organism>
<dbReference type="GO" id="GO:0006139">
    <property type="term" value="P:nucleobase-containing compound metabolic process"/>
    <property type="evidence" value="ECO:0007669"/>
    <property type="project" value="InterPro"/>
</dbReference>